<dbReference type="InterPro" id="IPR025234">
    <property type="entry name" value="YjzH-like"/>
</dbReference>
<dbReference type="KEGG" id="yrh:AABB31_17980"/>
<dbReference type="Pfam" id="PF13783">
    <property type="entry name" value="DUF4177"/>
    <property type="match status" value="1"/>
</dbReference>
<dbReference type="RefSeq" id="WP_373635325.1">
    <property type="nucleotide sequence ID" value="NZ_CP151767.2"/>
</dbReference>
<name>A0AAN0MDH7_9RHOB</name>
<evidence type="ECO:0000256" key="1">
    <source>
        <dbReference type="SAM" id="MobiDB-lite"/>
    </source>
</evidence>
<protein>
    <submittedName>
        <fullName evidence="2">DUF4177 domain-containing protein</fullName>
    </submittedName>
</protein>
<feature type="region of interest" description="Disordered" evidence="1">
    <location>
        <begin position="106"/>
        <end position="139"/>
    </location>
</feature>
<sequence length="139" mass="15495">MSYEYKVVPAPTRGLKAKGVKTPEDRFAHALATVMNELAADGWEYQRTDTLPAEQREGFMSKTTVFQNMLVFRRAKTAAAAVETPVAELMPDETIFERREPRLTAISEEPVVGNTPTLELRVPTEKSPDKRPTSDVAAE</sequence>
<proteinExistence type="predicted"/>
<evidence type="ECO:0000313" key="2">
    <source>
        <dbReference type="EMBL" id="WZU69620.2"/>
    </source>
</evidence>
<evidence type="ECO:0000313" key="3">
    <source>
        <dbReference type="Proteomes" id="UP001470809"/>
    </source>
</evidence>
<reference evidence="3" key="1">
    <citation type="submission" date="2024-04" db="EMBL/GenBank/DDBJ databases">
        <title>Phylogenomic analyses of a clade within the roseobacter group suggest taxonomic reassignments of species of the genera Aestuariivita, Citreicella, Loktanella, Nautella, Pelagibaca, Ruegeria, Thalassobius, Thiobacimonas and Tropicibacter, and the proposal o.</title>
        <authorList>
            <person name="Jeon C.O."/>
        </authorList>
    </citation>
    <scope>NUCLEOTIDE SEQUENCE [LARGE SCALE GENOMIC DNA]</scope>
    <source>
        <strain evidence="3">SS1-5</strain>
    </source>
</reference>
<gene>
    <name evidence="2" type="ORF">AABB31_17980</name>
</gene>
<dbReference type="AlphaFoldDB" id="A0AAN0MDH7"/>
<reference evidence="2 3" key="2">
    <citation type="submission" date="2024-08" db="EMBL/GenBank/DDBJ databases">
        <title>Phylogenomic analyses of a clade within the roseobacter group suggest taxonomic reassignments of species of the genera Aestuariivita, Citreicella, Loktanella, Nautella, Pelagibaca, Ruegeria, Thalassobius, Thiobacimonas and Tropicibacter, and the proposal o.</title>
        <authorList>
            <person name="Jeon C.O."/>
        </authorList>
    </citation>
    <scope>NUCLEOTIDE SEQUENCE [LARGE SCALE GENOMIC DNA]</scope>
    <source>
        <strain evidence="2 3">SS1-5</strain>
    </source>
</reference>
<keyword evidence="3" id="KW-1185">Reference proteome</keyword>
<accession>A0AAN0MDH7</accession>
<dbReference type="Proteomes" id="UP001470809">
    <property type="component" value="Chromosome"/>
</dbReference>
<feature type="compositionally biased region" description="Basic and acidic residues" evidence="1">
    <location>
        <begin position="122"/>
        <end position="133"/>
    </location>
</feature>
<dbReference type="EMBL" id="CP151767">
    <property type="protein sequence ID" value="WZU69620.2"/>
    <property type="molecule type" value="Genomic_DNA"/>
</dbReference>
<organism evidence="2 3">
    <name type="scientific">Yoonia rhodophyticola</name>
    <dbReference type="NCBI Taxonomy" id="3137370"/>
    <lineage>
        <taxon>Bacteria</taxon>
        <taxon>Pseudomonadati</taxon>
        <taxon>Pseudomonadota</taxon>
        <taxon>Alphaproteobacteria</taxon>
        <taxon>Rhodobacterales</taxon>
        <taxon>Paracoccaceae</taxon>
        <taxon>Yoonia</taxon>
    </lineage>
</organism>